<organism evidence="2 3">
    <name type="scientific">Agrilutibacter solisilvae</name>
    <dbReference type="NCBI Taxonomy" id="2763317"/>
    <lineage>
        <taxon>Bacteria</taxon>
        <taxon>Pseudomonadati</taxon>
        <taxon>Pseudomonadota</taxon>
        <taxon>Gammaproteobacteria</taxon>
        <taxon>Lysobacterales</taxon>
        <taxon>Lysobacteraceae</taxon>
        <taxon>Agrilutibacter</taxon>
    </lineage>
</organism>
<evidence type="ECO:0000256" key="1">
    <source>
        <dbReference type="SAM" id="MobiDB-lite"/>
    </source>
</evidence>
<keyword evidence="3" id="KW-1185">Reference proteome</keyword>
<evidence type="ECO:0000313" key="2">
    <source>
        <dbReference type="EMBL" id="QSX78037.1"/>
    </source>
</evidence>
<dbReference type="KEGG" id="lsf:I8J32_015205"/>
<evidence type="ECO:0000313" key="3">
    <source>
        <dbReference type="Proteomes" id="UP000639274"/>
    </source>
</evidence>
<gene>
    <name evidence="2" type="ORF">I8J32_015205</name>
</gene>
<proteinExistence type="predicted"/>
<dbReference type="SUPFAM" id="SSF48576">
    <property type="entry name" value="Terpenoid synthases"/>
    <property type="match status" value="1"/>
</dbReference>
<protein>
    <submittedName>
        <fullName evidence="2">Phytoene/squalene synthase family protein</fullName>
    </submittedName>
</protein>
<accession>A0A975ART8</accession>
<reference evidence="2 3" key="1">
    <citation type="submission" date="2021-03" db="EMBL/GenBank/DDBJ databases">
        <title>Lysobacter sp. nov. isolated from soil of gangwondo yeongwol, south Korea.</title>
        <authorList>
            <person name="Kim K.R."/>
            <person name="Kim K.H."/>
            <person name="Jeon C.O."/>
        </authorList>
    </citation>
    <scope>NUCLEOTIDE SEQUENCE [LARGE SCALE GENOMIC DNA]</scope>
    <source>
        <strain evidence="2 3">R19</strain>
    </source>
</reference>
<dbReference type="Proteomes" id="UP000639274">
    <property type="component" value="Chromosome"/>
</dbReference>
<dbReference type="InterPro" id="IPR008949">
    <property type="entry name" value="Isoprenoid_synthase_dom_sf"/>
</dbReference>
<sequence length="258" mass="28173">MNGLHEEGERPPEGIDHAADRAADRGPDGVDSFLEKWRARWPEWDVAQVFVPKDQRPLVLAFASLLQELTDAAWGGSDRRPGEAKLGWWMEELHGWSRGARRHPLGLLLQKQQAPWGGMAAVLADLPASRERPMDAGQAQSQLQGLAESIAAIEPVLFPTHGSNPQPAEQAALTTLLHLRLAHHPGEAVPLEVMARDAGGALEAWRHELCGRERPGAGVPRPRRILAALALARLRRPEPARPLSPAVALLTAWRAARG</sequence>
<name>A0A975ART8_9GAMM</name>
<dbReference type="RefSeq" id="WP_200615975.1">
    <property type="nucleotide sequence ID" value="NZ_CP071518.1"/>
</dbReference>
<feature type="region of interest" description="Disordered" evidence="1">
    <location>
        <begin position="1"/>
        <end position="28"/>
    </location>
</feature>
<dbReference type="AlphaFoldDB" id="A0A975ART8"/>
<dbReference type="EMBL" id="CP071518">
    <property type="protein sequence ID" value="QSX78037.1"/>
    <property type="molecule type" value="Genomic_DNA"/>
</dbReference>